<feature type="transmembrane region" description="Helical" evidence="1">
    <location>
        <begin position="377"/>
        <end position="400"/>
    </location>
</feature>
<dbReference type="EMBL" id="QQAZ01000002">
    <property type="protein sequence ID" value="RDI54076.1"/>
    <property type="molecule type" value="Genomic_DNA"/>
</dbReference>
<proteinExistence type="predicted"/>
<keyword evidence="3" id="KW-1185">Reference proteome</keyword>
<evidence type="ECO:0000313" key="3">
    <source>
        <dbReference type="Proteomes" id="UP000255355"/>
    </source>
</evidence>
<dbReference type="SUPFAM" id="SSF48239">
    <property type="entry name" value="Terpenoid cyclases/Protein prenyltransferases"/>
    <property type="match status" value="1"/>
</dbReference>
<evidence type="ECO:0000313" key="2">
    <source>
        <dbReference type="EMBL" id="RDI54076.1"/>
    </source>
</evidence>
<organism evidence="2 3">
    <name type="scientific">Nocardia mexicana</name>
    <dbReference type="NCBI Taxonomy" id="279262"/>
    <lineage>
        <taxon>Bacteria</taxon>
        <taxon>Bacillati</taxon>
        <taxon>Actinomycetota</taxon>
        <taxon>Actinomycetes</taxon>
        <taxon>Mycobacteriales</taxon>
        <taxon>Nocardiaceae</taxon>
        <taxon>Nocardia</taxon>
    </lineage>
</organism>
<keyword evidence="1" id="KW-0472">Membrane</keyword>
<evidence type="ECO:0000256" key="1">
    <source>
        <dbReference type="SAM" id="Phobius"/>
    </source>
</evidence>
<dbReference type="STRING" id="1210089.GCA_001613165_01596"/>
<reference evidence="2 3" key="1">
    <citation type="submission" date="2018-07" db="EMBL/GenBank/DDBJ databases">
        <title>Genomic Encyclopedia of Type Strains, Phase IV (KMG-IV): sequencing the most valuable type-strain genomes for metagenomic binning, comparative biology and taxonomic classification.</title>
        <authorList>
            <person name="Goeker M."/>
        </authorList>
    </citation>
    <scope>NUCLEOTIDE SEQUENCE [LARGE SCALE GENOMIC DNA]</scope>
    <source>
        <strain evidence="2 3">DSM 44952</strain>
    </source>
</reference>
<sequence length="460" mass="48727">MHIPAGIAVDNSNREVMAMRGARATDLDGRIGAAVEWLYRHQRPDGRDGAGWGWISDVPPNPMSTGEAVCALALAGREIPRAKEVALLIRRIGTGGEDSEPQAPVEAAWRLRALRCLGVAADDPDVVIFRRALLEAQDADTGGWPMTGRAGPVSITATANAIAALGTSAPSDPAVADAVLWGAGRLVSSILDRPSSRAQPVYESGCVAATLARTEVAAIGGDRFVHARELAVCRLLTALRRGGMRIEEESFRRGGAADTWRHLTLHATLGALTAADPQSVRDPVVLQALAGMLDLQEMEPLHSQYGGFRTSAEGYVTSSATAQALEAMVRARAQMGEDDSTTTIFEPIGRIFRHRRTETRQPAAGWRRAAALGRGRAGATIWAASGSAGLTISLMAMLLADHLGRIGSRAMVAWGMLFVAVGTYEGIATHLPQLSRRRIAAAVIGTYSAVVLPVLAFLLT</sequence>
<comment type="caution">
    <text evidence="2">The sequence shown here is derived from an EMBL/GenBank/DDBJ whole genome shotgun (WGS) entry which is preliminary data.</text>
</comment>
<accession>A0A370HAW8</accession>
<dbReference type="InterPro" id="IPR008930">
    <property type="entry name" value="Terpenoid_cyclase/PrenylTrfase"/>
</dbReference>
<keyword evidence="1" id="KW-0812">Transmembrane</keyword>
<protein>
    <recommendedName>
        <fullName evidence="4">Prenyltransferase/squalene oxidase-like repeat protein</fullName>
    </recommendedName>
</protein>
<dbReference type="AlphaFoldDB" id="A0A370HAW8"/>
<keyword evidence="1" id="KW-1133">Transmembrane helix</keyword>
<evidence type="ECO:0008006" key="4">
    <source>
        <dbReference type="Google" id="ProtNLM"/>
    </source>
</evidence>
<name>A0A370HAW8_9NOCA</name>
<dbReference type="Proteomes" id="UP000255355">
    <property type="component" value="Unassembled WGS sequence"/>
</dbReference>
<feature type="transmembrane region" description="Helical" evidence="1">
    <location>
        <begin position="439"/>
        <end position="459"/>
    </location>
</feature>
<gene>
    <name evidence="2" type="ORF">DFR68_102199</name>
</gene>
<feature type="transmembrane region" description="Helical" evidence="1">
    <location>
        <begin position="406"/>
        <end position="427"/>
    </location>
</feature>
<dbReference type="Gene3D" id="1.50.10.20">
    <property type="match status" value="1"/>
</dbReference>